<protein>
    <submittedName>
        <fullName evidence="1">Uncharacterized protein</fullName>
    </submittedName>
</protein>
<reference evidence="1" key="1">
    <citation type="submission" date="2020-04" db="EMBL/GenBank/DDBJ databases">
        <authorList>
            <person name="Chiriac C."/>
            <person name="Salcher M."/>
            <person name="Ghai R."/>
            <person name="Kavagutti S V."/>
        </authorList>
    </citation>
    <scope>NUCLEOTIDE SEQUENCE</scope>
</reference>
<accession>A0A6J5LR63</accession>
<dbReference type="EMBL" id="LR796313">
    <property type="protein sequence ID" value="CAB4136242.1"/>
    <property type="molecule type" value="Genomic_DNA"/>
</dbReference>
<gene>
    <name evidence="1" type="ORF">UFOVP299_32</name>
</gene>
<proteinExistence type="predicted"/>
<organism evidence="1">
    <name type="scientific">uncultured Caudovirales phage</name>
    <dbReference type="NCBI Taxonomy" id="2100421"/>
    <lineage>
        <taxon>Viruses</taxon>
        <taxon>Duplodnaviria</taxon>
        <taxon>Heunggongvirae</taxon>
        <taxon>Uroviricota</taxon>
        <taxon>Caudoviricetes</taxon>
        <taxon>Peduoviridae</taxon>
        <taxon>Maltschvirus</taxon>
        <taxon>Maltschvirus maltsch</taxon>
    </lineage>
</organism>
<evidence type="ECO:0000313" key="1">
    <source>
        <dbReference type="EMBL" id="CAB4136242.1"/>
    </source>
</evidence>
<name>A0A6J5LR63_9CAUD</name>
<sequence>MRFTKQDKEDYISYLRDEIAKTKELKETIFSNHYLHNLQNELTNLKIK</sequence>